<comment type="caution">
    <text evidence="1">The sequence shown here is derived from an EMBL/GenBank/DDBJ whole genome shotgun (WGS) entry which is preliminary data.</text>
</comment>
<keyword evidence="2" id="KW-1185">Reference proteome</keyword>
<gene>
    <name evidence="1" type="ORF">GAYE_PCTG36G1014</name>
</gene>
<protein>
    <submittedName>
        <fullName evidence="1">Uncharacterized protein</fullName>
    </submittedName>
</protein>
<dbReference type="AlphaFoldDB" id="A0AAV9I675"/>
<dbReference type="EMBL" id="JANCYU010000011">
    <property type="protein sequence ID" value="KAK4523123.1"/>
    <property type="molecule type" value="Genomic_DNA"/>
</dbReference>
<organism evidence="1 2">
    <name type="scientific">Galdieria yellowstonensis</name>
    <dbReference type="NCBI Taxonomy" id="3028027"/>
    <lineage>
        <taxon>Eukaryota</taxon>
        <taxon>Rhodophyta</taxon>
        <taxon>Bangiophyceae</taxon>
        <taxon>Galdieriales</taxon>
        <taxon>Galdieriaceae</taxon>
        <taxon>Galdieria</taxon>
    </lineage>
</organism>
<name>A0AAV9I675_9RHOD</name>
<evidence type="ECO:0000313" key="1">
    <source>
        <dbReference type="EMBL" id="KAK4523123.1"/>
    </source>
</evidence>
<proteinExistence type="predicted"/>
<evidence type="ECO:0000313" key="2">
    <source>
        <dbReference type="Proteomes" id="UP001300502"/>
    </source>
</evidence>
<reference evidence="1 2" key="1">
    <citation type="submission" date="2022-07" db="EMBL/GenBank/DDBJ databases">
        <title>Genome-wide signatures of adaptation to extreme environments.</title>
        <authorList>
            <person name="Cho C.H."/>
            <person name="Yoon H.S."/>
        </authorList>
    </citation>
    <scope>NUCLEOTIDE SEQUENCE [LARGE SCALE GENOMIC DNA]</scope>
    <source>
        <strain evidence="1 2">108.79 E11</strain>
    </source>
</reference>
<accession>A0AAV9I675</accession>
<sequence>MSLHNSDEIRCSEWIDNLSSYIKEPNEPKVLRNIVPVTDHWIRYFAEHTCPNISIATLHRLAQVSLQLMDRCQQPCRHVTDVTLLRKVLAVWRNICRSDDVKKCFIDSGLVEKLVMNLETLLQGEGSVLISVILQLLANITNDTSKPLCLWNAESVQSLYFLLLKTAKKEYDRNPGNGKLLLAFEMVWNNQFPYLVTLDSCTWNDSYFWNILLGWIKQHGNTKAEYYSDILYCLFTLMERMAENGILCKWLFSSEDSLNSNDDEKYSFTFPFVSILREALLVGERSISLLPCDVSSLCIYFERFSRHSTCAVDSRDMLLLLMVEWLELIAVLLADHFSVSSSLEEEANKYCIALVDSCCCVLRRLQEDNIWMTLGDKAGLKTTLTRLLCNICSCSHDMITYIVDNQQYLVTLLKQWQLDTEAPLSFEWTVFLFRLICERQEARPVIVETLQSCQDWSNTSQQ</sequence>
<dbReference type="Proteomes" id="UP001300502">
    <property type="component" value="Unassembled WGS sequence"/>
</dbReference>
<dbReference type="InterPro" id="IPR016024">
    <property type="entry name" value="ARM-type_fold"/>
</dbReference>
<dbReference type="SUPFAM" id="SSF48371">
    <property type="entry name" value="ARM repeat"/>
    <property type="match status" value="1"/>
</dbReference>